<accession>A0ACB7RID1</accession>
<sequence>MAEESSHGNTPPSLKNIDKEPNTGGEASDDDSDTPLDLTWTSVWFDSAQSPKSWKGSYGLVFRAGDCPDVARLGAADLRKGLRQ</sequence>
<proteinExistence type="predicted"/>
<evidence type="ECO:0000313" key="1">
    <source>
        <dbReference type="EMBL" id="KAH6922088.1"/>
    </source>
</evidence>
<comment type="caution">
    <text evidence="1">The sequence shown here is derived from an EMBL/GenBank/DDBJ whole genome shotgun (WGS) entry which is preliminary data.</text>
</comment>
<dbReference type="EMBL" id="CM023489">
    <property type="protein sequence ID" value="KAH6922088.1"/>
    <property type="molecule type" value="Genomic_DNA"/>
</dbReference>
<reference evidence="1" key="1">
    <citation type="submission" date="2020-05" db="EMBL/GenBank/DDBJ databases">
        <title>Large-scale comparative analyses of tick genomes elucidate their genetic diversity and vector capacities.</title>
        <authorList>
            <person name="Jia N."/>
            <person name="Wang J."/>
            <person name="Shi W."/>
            <person name="Du L."/>
            <person name="Sun Y."/>
            <person name="Zhan W."/>
            <person name="Jiang J."/>
            <person name="Wang Q."/>
            <person name="Zhang B."/>
            <person name="Ji P."/>
            <person name="Sakyi L.B."/>
            <person name="Cui X."/>
            <person name="Yuan T."/>
            <person name="Jiang B."/>
            <person name="Yang W."/>
            <person name="Lam T.T.-Y."/>
            <person name="Chang Q."/>
            <person name="Ding S."/>
            <person name="Wang X."/>
            <person name="Zhu J."/>
            <person name="Ruan X."/>
            <person name="Zhao L."/>
            <person name="Wei J."/>
            <person name="Que T."/>
            <person name="Du C."/>
            <person name="Cheng J."/>
            <person name="Dai P."/>
            <person name="Han X."/>
            <person name="Huang E."/>
            <person name="Gao Y."/>
            <person name="Liu J."/>
            <person name="Shao H."/>
            <person name="Ye R."/>
            <person name="Li L."/>
            <person name="Wei W."/>
            <person name="Wang X."/>
            <person name="Wang C."/>
            <person name="Yang T."/>
            <person name="Huo Q."/>
            <person name="Li W."/>
            <person name="Guo W."/>
            <person name="Chen H."/>
            <person name="Zhou L."/>
            <person name="Ni X."/>
            <person name="Tian J."/>
            <person name="Zhou Y."/>
            <person name="Sheng Y."/>
            <person name="Liu T."/>
            <person name="Pan Y."/>
            <person name="Xia L."/>
            <person name="Li J."/>
            <person name="Zhao F."/>
            <person name="Cao W."/>
        </authorList>
    </citation>
    <scope>NUCLEOTIDE SEQUENCE</scope>
    <source>
        <strain evidence="1">Hyas-2018</strain>
    </source>
</reference>
<dbReference type="Proteomes" id="UP000821845">
    <property type="component" value="Chromosome 9"/>
</dbReference>
<organism evidence="1 2">
    <name type="scientific">Hyalomma asiaticum</name>
    <name type="common">Tick</name>
    <dbReference type="NCBI Taxonomy" id="266040"/>
    <lineage>
        <taxon>Eukaryota</taxon>
        <taxon>Metazoa</taxon>
        <taxon>Ecdysozoa</taxon>
        <taxon>Arthropoda</taxon>
        <taxon>Chelicerata</taxon>
        <taxon>Arachnida</taxon>
        <taxon>Acari</taxon>
        <taxon>Parasitiformes</taxon>
        <taxon>Ixodida</taxon>
        <taxon>Ixodoidea</taxon>
        <taxon>Ixodidae</taxon>
        <taxon>Hyalomminae</taxon>
        <taxon>Hyalomma</taxon>
    </lineage>
</organism>
<gene>
    <name evidence="1" type="ORF">HPB50_009123</name>
</gene>
<evidence type="ECO:0000313" key="2">
    <source>
        <dbReference type="Proteomes" id="UP000821845"/>
    </source>
</evidence>
<protein>
    <submittedName>
        <fullName evidence="1">Uncharacterized protein</fullName>
    </submittedName>
</protein>
<name>A0ACB7RID1_HYAAI</name>
<keyword evidence="2" id="KW-1185">Reference proteome</keyword>